<keyword evidence="2" id="KW-1185">Reference proteome</keyword>
<dbReference type="RefSeq" id="WP_301202637.1">
    <property type="nucleotide sequence ID" value="NZ_JAPDPI010000092.1"/>
</dbReference>
<sequence length="183" mass="21174">MSFLKKIFNSNKDAEIIKETEIPDYVEAANKSYNKEFDSAIKDLSKQLENTSSNDYSKLAMIHINLMQAYFKNRTRHDNYFTLSSEHAKKALICGHNTGLAPFRLIINLEKEGNLFQAMEVCKLVIDNRYYFSPSGYKQKPEFIERLKKLQKKAEKIEPLNDNPLFTKSEIELAISNSHNVSI</sequence>
<organism evidence="1 2">
    <name type="scientific">Plebeiibacterium marinum</name>
    <dbReference type="NCBI Taxonomy" id="2992111"/>
    <lineage>
        <taxon>Bacteria</taxon>
        <taxon>Pseudomonadati</taxon>
        <taxon>Bacteroidota</taxon>
        <taxon>Bacteroidia</taxon>
        <taxon>Marinilabiliales</taxon>
        <taxon>Marinilabiliaceae</taxon>
        <taxon>Plebeiibacterium</taxon>
    </lineage>
</organism>
<name>A0AAE3MI15_9BACT</name>
<dbReference type="EMBL" id="JAPDPI010000092">
    <property type="protein sequence ID" value="MCW3808084.1"/>
    <property type="molecule type" value="Genomic_DNA"/>
</dbReference>
<gene>
    <name evidence="1" type="ORF">OM074_20855</name>
</gene>
<reference evidence="1" key="1">
    <citation type="submission" date="2022-10" db="EMBL/GenBank/DDBJ databases">
        <authorList>
            <person name="Yu W.X."/>
        </authorList>
    </citation>
    <scope>NUCLEOTIDE SEQUENCE</scope>
    <source>
        <strain evidence="1">D04</strain>
    </source>
</reference>
<protein>
    <submittedName>
        <fullName evidence="1">Uncharacterized protein</fullName>
    </submittedName>
</protein>
<evidence type="ECO:0000313" key="1">
    <source>
        <dbReference type="EMBL" id="MCW3808084.1"/>
    </source>
</evidence>
<proteinExistence type="predicted"/>
<evidence type="ECO:0000313" key="2">
    <source>
        <dbReference type="Proteomes" id="UP001207408"/>
    </source>
</evidence>
<accession>A0AAE3MI15</accession>
<dbReference type="AlphaFoldDB" id="A0AAE3MI15"/>
<comment type="caution">
    <text evidence="1">The sequence shown here is derived from an EMBL/GenBank/DDBJ whole genome shotgun (WGS) entry which is preliminary data.</text>
</comment>
<dbReference type="Proteomes" id="UP001207408">
    <property type="component" value="Unassembled WGS sequence"/>
</dbReference>